<protein>
    <submittedName>
        <fullName evidence="1">Uncharacterized protein</fullName>
    </submittedName>
</protein>
<reference evidence="1 2" key="1">
    <citation type="journal article" date="2014" name="BMC Genomics">
        <title>Genome and secretome analysis of the hemibiotrophic fungal pathogen, Moniliophthora roreri, which causes frosty pod rot disease of cacao: mechanisms of the biotrophic and necrotrophic phases.</title>
        <authorList>
            <person name="Meinhardt L.W."/>
            <person name="Costa G.G.L."/>
            <person name="Thomazella D.P.T."/>
            <person name="Teixeira P.J.P.L."/>
            <person name="Carazzolle M.F."/>
            <person name="Schuster S.C."/>
            <person name="Carlson J.E."/>
            <person name="Guiltinan M.J."/>
            <person name="Mieczkowski P."/>
            <person name="Farmer A."/>
            <person name="Ramaraj T."/>
            <person name="Crozier J."/>
            <person name="Davis R.E."/>
            <person name="Shao J."/>
            <person name="Melnick R.L."/>
            <person name="Pereira G.A.G."/>
            <person name="Bailey B.A."/>
        </authorList>
    </citation>
    <scope>NUCLEOTIDE SEQUENCE [LARGE SCALE GENOMIC DNA]</scope>
    <source>
        <strain evidence="1 2">MCA 2997</strain>
    </source>
</reference>
<proteinExistence type="predicted"/>
<gene>
    <name evidence="1" type="ORF">Moror_9298</name>
</gene>
<accession>V2Y3E8</accession>
<dbReference type="Proteomes" id="UP000017559">
    <property type="component" value="Unassembled WGS sequence"/>
</dbReference>
<evidence type="ECO:0000313" key="2">
    <source>
        <dbReference type="Proteomes" id="UP000017559"/>
    </source>
</evidence>
<organism evidence="1 2">
    <name type="scientific">Moniliophthora roreri (strain MCA 2997)</name>
    <name type="common">Cocoa frosty pod rot fungus</name>
    <name type="synonym">Crinipellis roreri</name>
    <dbReference type="NCBI Taxonomy" id="1381753"/>
    <lineage>
        <taxon>Eukaryota</taxon>
        <taxon>Fungi</taxon>
        <taxon>Dikarya</taxon>
        <taxon>Basidiomycota</taxon>
        <taxon>Agaricomycotina</taxon>
        <taxon>Agaricomycetes</taxon>
        <taxon>Agaricomycetidae</taxon>
        <taxon>Agaricales</taxon>
        <taxon>Marasmiineae</taxon>
        <taxon>Marasmiaceae</taxon>
        <taxon>Moniliophthora</taxon>
    </lineage>
</organism>
<evidence type="ECO:0000313" key="1">
    <source>
        <dbReference type="EMBL" id="ESK86139.1"/>
    </source>
</evidence>
<dbReference type="AlphaFoldDB" id="V2Y3E8"/>
<sequence>MPSSSSSFSSSSLNAITEAERSSSVTISSLTSPLIDRLDTLISGLNEVIMDIRGEVPLRPASEDRFRNVISRLEDRISKFKHRYYSIDRASWKRYLCFFMWSRWKEPVAIHWAAGKIRREILAEAEAEKFALNTYLASRQQATLDFVPYRLE</sequence>
<dbReference type="HOGENOM" id="CLU_1722832_0_0_1"/>
<name>V2Y3E8_MONRO</name>
<keyword evidence="2" id="KW-1185">Reference proteome</keyword>
<comment type="caution">
    <text evidence="1">The sequence shown here is derived from an EMBL/GenBank/DDBJ whole genome shotgun (WGS) entry which is preliminary data.</text>
</comment>
<dbReference type="EMBL" id="AWSO01000972">
    <property type="protein sequence ID" value="ESK86139.1"/>
    <property type="molecule type" value="Genomic_DNA"/>
</dbReference>
<dbReference type="KEGG" id="mrr:Moror_9298"/>